<proteinExistence type="predicted"/>
<dbReference type="AlphaFoldDB" id="A0AAD5REH7"/>
<organism evidence="1 2">
    <name type="scientific">Parelaphostrongylus tenuis</name>
    <name type="common">Meningeal worm</name>
    <dbReference type="NCBI Taxonomy" id="148309"/>
    <lineage>
        <taxon>Eukaryota</taxon>
        <taxon>Metazoa</taxon>
        <taxon>Ecdysozoa</taxon>
        <taxon>Nematoda</taxon>
        <taxon>Chromadorea</taxon>
        <taxon>Rhabditida</taxon>
        <taxon>Rhabditina</taxon>
        <taxon>Rhabditomorpha</taxon>
        <taxon>Strongyloidea</taxon>
        <taxon>Metastrongylidae</taxon>
        <taxon>Parelaphostrongylus</taxon>
    </lineage>
</organism>
<protein>
    <submittedName>
        <fullName evidence="1">Uncharacterized protein</fullName>
    </submittedName>
</protein>
<keyword evidence="2" id="KW-1185">Reference proteome</keyword>
<evidence type="ECO:0000313" key="2">
    <source>
        <dbReference type="Proteomes" id="UP001196413"/>
    </source>
</evidence>
<gene>
    <name evidence="1" type="ORF">KIN20_037939</name>
</gene>
<reference evidence="1" key="1">
    <citation type="submission" date="2021-06" db="EMBL/GenBank/DDBJ databases">
        <title>Parelaphostrongylus tenuis whole genome reference sequence.</title>
        <authorList>
            <person name="Garwood T.J."/>
            <person name="Larsen P.A."/>
            <person name="Fountain-Jones N.M."/>
            <person name="Garbe J.R."/>
            <person name="Macchietto M.G."/>
            <person name="Kania S.A."/>
            <person name="Gerhold R.W."/>
            <person name="Richards J.E."/>
            <person name="Wolf T.M."/>
        </authorList>
    </citation>
    <scope>NUCLEOTIDE SEQUENCE</scope>
    <source>
        <strain evidence="1">MNPRO001-30</strain>
        <tissue evidence="1">Meninges</tissue>
    </source>
</reference>
<evidence type="ECO:0000313" key="1">
    <source>
        <dbReference type="EMBL" id="KAJ1374837.1"/>
    </source>
</evidence>
<dbReference type="Proteomes" id="UP001196413">
    <property type="component" value="Unassembled WGS sequence"/>
</dbReference>
<name>A0AAD5REH7_PARTN</name>
<sequence>MKDTCLREGSNKVEKWKRWNVIMDLNCLQNVQLRFSKSQLQFNRVEITTDELDSLGHVLYRVFLDCLSTDDTLVFLQIIHSAALQKEHFAVGNTHDPLLNSTPLAHKKQPSSSSQPLAIAIMMYECLPPLKNRLRDVVLSTHMLNLLTLSIDS</sequence>
<dbReference type="EMBL" id="JAHQIW010007490">
    <property type="protein sequence ID" value="KAJ1374837.1"/>
    <property type="molecule type" value="Genomic_DNA"/>
</dbReference>
<comment type="caution">
    <text evidence="1">The sequence shown here is derived from an EMBL/GenBank/DDBJ whole genome shotgun (WGS) entry which is preliminary data.</text>
</comment>
<accession>A0AAD5REH7</accession>